<keyword evidence="10" id="KW-1185">Reference proteome</keyword>
<dbReference type="Pfam" id="PF00190">
    <property type="entry name" value="Cupin_1"/>
    <property type="match status" value="1"/>
</dbReference>
<dbReference type="Proteomes" id="UP001497522">
    <property type="component" value="Chromosome 6"/>
</dbReference>
<evidence type="ECO:0000256" key="2">
    <source>
        <dbReference type="ARBA" id="ARBA00007456"/>
    </source>
</evidence>
<evidence type="ECO:0000256" key="1">
    <source>
        <dbReference type="ARBA" id="ARBA00004271"/>
    </source>
</evidence>
<name>A0ABP1BS46_9BRYO</name>
<dbReference type="InterPro" id="IPR014710">
    <property type="entry name" value="RmlC-like_jellyroll"/>
</dbReference>
<proteinExistence type="inferred from homology"/>
<feature type="signal peptide" evidence="7">
    <location>
        <begin position="1"/>
        <end position="30"/>
    </location>
</feature>
<evidence type="ECO:0000313" key="10">
    <source>
        <dbReference type="Proteomes" id="UP001497522"/>
    </source>
</evidence>
<keyword evidence="5 7" id="KW-0479">Metal-binding</keyword>
<dbReference type="SUPFAM" id="SSF51182">
    <property type="entry name" value="RmlC-like cupins"/>
    <property type="match status" value="1"/>
</dbReference>
<keyword evidence="7" id="KW-0732">Signal</keyword>
<gene>
    <name evidence="9" type="ORF">CSSPJE1EN2_LOCUS20661</name>
</gene>
<accession>A0ABP1BS46</accession>
<sequence length="227" mass="24120">MGSRYNQMRAVLCLVVVIAMSCMQIRLVSATDPDPLLDNPLNVTSFTLRDIFVNGDVSSGPGGVRAALNTRNFPGTTSEGLTVVRFEMVPCGVNVPHTHPRATELLSLISGGPLQVGFIDTAGNTHLDIIRPGDSTLFPRALLHFEINLGTENATYISALNSQNPGTLNAAASLFRVPELTLATALNTEFSVLKKIAESISPALATLQKSSKAHCVPGQFGLLHPST</sequence>
<dbReference type="InterPro" id="IPR011051">
    <property type="entry name" value="RmlC_Cupin_sf"/>
</dbReference>
<evidence type="ECO:0000259" key="8">
    <source>
        <dbReference type="SMART" id="SM00835"/>
    </source>
</evidence>
<organism evidence="9 10">
    <name type="scientific">Sphagnum jensenii</name>
    <dbReference type="NCBI Taxonomy" id="128206"/>
    <lineage>
        <taxon>Eukaryota</taxon>
        <taxon>Viridiplantae</taxon>
        <taxon>Streptophyta</taxon>
        <taxon>Embryophyta</taxon>
        <taxon>Bryophyta</taxon>
        <taxon>Sphagnophytina</taxon>
        <taxon>Sphagnopsida</taxon>
        <taxon>Sphagnales</taxon>
        <taxon>Sphagnaceae</taxon>
        <taxon>Sphagnum</taxon>
    </lineage>
</organism>
<reference evidence="9" key="1">
    <citation type="submission" date="2024-03" db="EMBL/GenBank/DDBJ databases">
        <authorList>
            <consortium name="ELIXIR-Norway"/>
            <consortium name="Elixir Norway"/>
        </authorList>
    </citation>
    <scope>NUCLEOTIDE SEQUENCE</scope>
</reference>
<evidence type="ECO:0000313" key="9">
    <source>
        <dbReference type="EMBL" id="CAK9879049.1"/>
    </source>
</evidence>
<dbReference type="CDD" id="cd02241">
    <property type="entry name" value="cupin_OxOx"/>
    <property type="match status" value="1"/>
</dbReference>
<keyword evidence="6 7" id="KW-0464">Manganese</keyword>
<dbReference type="PROSITE" id="PS51257">
    <property type="entry name" value="PROKAR_LIPOPROTEIN"/>
    <property type="match status" value="1"/>
</dbReference>
<protein>
    <recommendedName>
        <fullName evidence="7">Germin-like protein</fullName>
    </recommendedName>
</protein>
<evidence type="ECO:0000256" key="7">
    <source>
        <dbReference type="RuleBase" id="RU366015"/>
    </source>
</evidence>
<evidence type="ECO:0000256" key="6">
    <source>
        <dbReference type="ARBA" id="ARBA00023211"/>
    </source>
</evidence>
<dbReference type="Gene3D" id="2.60.120.10">
    <property type="entry name" value="Jelly Rolls"/>
    <property type="match status" value="1"/>
</dbReference>
<feature type="domain" description="Cupin type-1" evidence="8">
    <location>
        <begin position="49"/>
        <end position="183"/>
    </location>
</feature>
<keyword evidence="4 7" id="KW-0964">Secreted</keyword>
<dbReference type="PANTHER" id="PTHR31238">
    <property type="entry name" value="GERMIN-LIKE PROTEIN SUBFAMILY 3 MEMBER 3"/>
    <property type="match status" value="1"/>
</dbReference>
<comment type="subcellular location">
    <subcellularLocation>
        <location evidence="1 7">Secreted</location>
        <location evidence="1 7">Extracellular space</location>
        <location evidence="1 7">Apoplast</location>
    </subcellularLocation>
</comment>
<dbReference type="PROSITE" id="PS00725">
    <property type="entry name" value="GERMIN"/>
    <property type="match status" value="1"/>
</dbReference>
<evidence type="ECO:0000256" key="5">
    <source>
        <dbReference type="ARBA" id="ARBA00022723"/>
    </source>
</evidence>
<dbReference type="EMBL" id="OZ023707">
    <property type="protein sequence ID" value="CAK9879049.1"/>
    <property type="molecule type" value="Genomic_DNA"/>
</dbReference>
<keyword evidence="3 7" id="KW-0052">Apoplast</keyword>
<feature type="chain" id="PRO_5044964070" description="Germin-like protein" evidence="7">
    <location>
        <begin position="31"/>
        <end position="227"/>
    </location>
</feature>
<comment type="similarity">
    <text evidence="2 7">Belongs to the germin family.</text>
</comment>
<evidence type="ECO:0000256" key="4">
    <source>
        <dbReference type="ARBA" id="ARBA00022525"/>
    </source>
</evidence>
<dbReference type="InterPro" id="IPR006045">
    <property type="entry name" value="Cupin_1"/>
</dbReference>
<dbReference type="InterPro" id="IPR001929">
    <property type="entry name" value="Germin"/>
</dbReference>
<dbReference type="SMART" id="SM00835">
    <property type="entry name" value="Cupin_1"/>
    <property type="match status" value="1"/>
</dbReference>
<dbReference type="PRINTS" id="PR00325">
    <property type="entry name" value="GERMIN"/>
</dbReference>
<dbReference type="InterPro" id="IPR019780">
    <property type="entry name" value="Germin_Mn-BS"/>
</dbReference>
<evidence type="ECO:0000256" key="3">
    <source>
        <dbReference type="ARBA" id="ARBA00022523"/>
    </source>
</evidence>